<evidence type="ECO:0000313" key="3">
    <source>
        <dbReference type="Proteomes" id="UP001642483"/>
    </source>
</evidence>
<feature type="compositionally biased region" description="Polar residues" evidence="1">
    <location>
        <begin position="68"/>
        <end position="86"/>
    </location>
</feature>
<comment type="caution">
    <text evidence="2">The sequence shown here is derived from an EMBL/GenBank/DDBJ whole genome shotgun (WGS) entry which is preliminary data.</text>
</comment>
<gene>
    <name evidence="2" type="ORF">CVLEPA_LOCUS2278</name>
</gene>
<dbReference type="EMBL" id="CAWYQH010000001">
    <property type="protein sequence ID" value="CAK8672568.1"/>
    <property type="molecule type" value="Genomic_DNA"/>
</dbReference>
<feature type="compositionally biased region" description="Polar residues" evidence="1">
    <location>
        <begin position="195"/>
        <end position="205"/>
    </location>
</feature>
<organism evidence="2 3">
    <name type="scientific">Clavelina lepadiformis</name>
    <name type="common">Light-bulb sea squirt</name>
    <name type="synonym">Ascidia lepadiformis</name>
    <dbReference type="NCBI Taxonomy" id="159417"/>
    <lineage>
        <taxon>Eukaryota</taxon>
        <taxon>Metazoa</taxon>
        <taxon>Chordata</taxon>
        <taxon>Tunicata</taxon>
        <taxon>Ascidiacea</taxon>
        <taxon>Aplousobranchia</taxon>
        <taxon>Clavelinidae</taxon>
        <taxon>Clavelina</taxon>
    </lineage>
</organism>
<dbReference type="Proteomes" id="UP001642483">
    <property type="component" value="Unassembled WGS sequence"/>
</dbReference>
<evidence type="ECO:0000256" key="1">
    <source>
        <dbReference type="SAM" id="MobiDB-lite"/>
    </source>
</evidence>
<feature type="region of interest" description="Disordered" evidence="1">
    <location>
        <begin position="105"/>
        <end position="229"/>
    </location>
</feature>
<protein>
    <submittedName>
        <fullName evidence="2">Uncharacterized protein</fullName>
    </submittedName>
</protein>
<keyword evidence="3" id="KW-1185">Reference proteome</keyword>
<proteinExistence type="predicted"/>
<accession>A0ABP0F1K4</accession>
<feature type="region of interest" description="Disordered" evidence="1">
    <location>
        <begin position="68"/>
        <end position="87"/>
    </location>
</feature>
<sequence length="229" mass="25949">MHFAMKEQNNTIKHEGPKKFLYSGPPKKETLPQQWSQEFNTTQNKVNAQQSMGSFNLDSVWSIKKNMTVDSNKKPSSNNYSFSLPTNKRDHVSIGNTFYSRHKTISANPVDPLQSQTTNKLEIVSPEKNNNDTRQKKPWQRGSATTQSNTSSSPQNVFSDEDEFDFDMPSNSKKWNSEAINTPSPRRSNPYPGTDRSTTGISQQKTDLRSSKFVGSSYGNKYNPASFDF</sequence>
<feature type="region of interest" description="Disordered" evidence="1">
    <location>
        <begin position="1"/>
        <end position="31"/>
    </location>
</feature>
<reference evidence="2 3" key="1">
    <citation type="submission" date="2024-02" db="EMBL/GenBank/DDBJ databases">
        <authorList>
            <person name="Daric V."/>
            <person name="Darras S."/>
        </authorList>
    </citation>
    <scope>NUCLEOTIDE SEQUENCE [LARGE SCALE GENOMIC DNA]</scope>
</reference>
<evidence type="ECO:0000313" key="2">
    <source>
        <dbReference type="EMBL" id="CAK8672568.1"/>
    </source>
</evidence>
<name>A0ABP0F1K4_CLALP</name>
<feature type="compositionally biased region" description="Low complexity" evidence="1">
    <location>
        <begin position="143"/>
        <end position="153"/>
    </location>
</feature>
<feature type="compositionally biased region" description="Polar residues" evidence="1">
    <location>
        <begin position="169"/>
        <end position="187"/>
    </location>
</feature>